<dbReference type="Proteomes" id="UP000246132">
    <property type="component" value="Unassembled WGS sequence"/>
</dbReference>
<dbReference type="InterPro" id="IPR029060">
    <property type="entry name" value="PIN-like_dom_sf"/>
</dbReference>
<organism evidence="2 3">
    <name type="scientific">Oceaniradius stylonematis</name>
    <dbReference type="NCBI Taxonomy" id="2184161"/>
    <lineage>
        <taxon>Bacteria</taxon>
        <taxon>Pseudomonadati</taxon>
        <taxon>Pseudomonadota</taxon>
        <taxon>Alphaproteobacteria</taxon>
        <taxon>Hyphomicrobiales</taxon>
        <taxon>Ahrensiaceae</taxon>
        <taxon>Oceaniradius</taxon>
    </lineage>
</organism>
<dbReference type="OrthoDB" id="3175275at2"/>
<evidence type="ECO:0000313" key="3">
    <source>
        <dbReference type="Proteomes" id="UP000246132"/>
    </source>
</evidence>
<dbReference type="Gene3D" id="3.40.50.1010">
    <property type="entry name" value="5'-nuclease"/>
    <property type="match status" value="1"/>
</dbReference>
<keyword evidence="3" id="KW-1185">Reference proteome</keyword>
<dbReference type="SUPFAM" id="SSF88723">
    <property type="entry name" value="PIN domain-like"/>
    <property type="match status" value="1"/>
</dbReference>
<dbReference type="InterPro" id="IPR002716">
    <property type="entry name" value="PIN_dom"/>
</dbReference>
<evidence type="ECO:0000313" key="2">
    <source>
        <dbReference type="EMBL" id="RKF06064.1"/>
    </source>
</evidence>
<gene>
    <name evidence="2" type="ORF">DEM25_016105</name>
</gene>
<evidence type="ECO:0000259" key="1">
    <source>
        <dbReference type="Pfam" id="PF01850"/>
    </source>
</evidence>
<comment type="caution">
    <text evidence="2">The sequence shown here is derived from an EMBL/GenBank/DDBJ whole genome shotgun (WGS) entry which is preliminary data.</text>
</comment>
<dbReference type="AlphaFoldDB" id="A0A3A8AHC4"/>
<proteinExistence type="predicted"/>
<dbReference type="Pfam" id="PF01850">
    <property type="entry name" value="PIN"/>
    <property type="match status" value="1"/>
</dbReference>
<accession>A0A3A8AHC4</accession>
<feature type="domain" description="PIN" evidence="1">
    <location>
        <begin position="4"/>
        <end position="121"/>
    </location>
</feature>
<dbReference type="CDD" id="cd18683">
    <property type="entry name" value="PIN_VapC-like"/>
    <property type="match status" value="1"/>
</dbReference>
<name>A0A3A8AHC4_9HYPH</name>
<sequence length="130" mass="14164">MIGVDTNILLRFLVDDDPEQSRLAREFFAACTPERPAYICSVTLAETVWVLNRSLGYPGDIVLEMISRLLASQEAIVEHGDSLGQILQELGSGDIADFLIAFSNRQAGCTSTITFDEKAAKTVPGMELIA</sequence>
<protein>
    <submittedName>
        <fullName evidence="2">PIN domain-containing protein</fullName>
    </submittedName>
</protein>
<dbReference type="EMBL" id="QFWV02000008">
    <property type="protein sequence ID" value="RKF06064.1"/>
    <property type="molecule type" value="Genomic_DNA"/>
</dbReference>
<dbReference type="RefSeq" id="WP_109768812.1">
    <property type="nucleotide sequence ID" value="NZ_QFWV02000008.1"/>
</dbReference>
<reference evidence="2 3" key="1">
    <citation type="journal article" date="2018" name="Int. J. Syst. Bacteriol.">
        <title>Oceaniradius stylonemae gen. nov., sp. nov., isolated from a red alga, Stylonema cornu-cervi.</title>
        <authorList>
            <person name="Jeong S."/>
        </authorList>
    </citation>
    <scope>NUCLEOTIDE SEQUENCE [LARGE SCALE GENOMIC DNA]</scope>
    <source>
        <strain evidence="2 3">StC1</strain>
    </source>
</reference>